<feature type="domain" description="Polyphosphate kinase-2-related" evidence="5">
    <location>
        <begin position="5"/>
        <end position="231"/>
    </location>
</feature>
<sequence>MAGKIDKKAYEKRLEELQTELVKLQQWVVAKGLKVVVIFEGRDAAGKGGVIKRIAEKLNPRVCRIAALPAPNEREKTQWYFQRYVTHLPAAGEIVLFDRSWYNRAGVEKVMGFCSDEQHQDFLRACPEFEKMLIRSGTILIKYWFSVSDEEQEKRFLERINNPLKRWKFSPMDLESRSRWVAYSQAKDEMFAYTDTKHSPWWVVNSDNKKAARLNCISHFLSQIDYQDIEHQEIVLPDIDKKDYVRVPINEQSFVPEQY</sequence>
<dbReference type="PANTHER" id="PTHR34383:SF1">
    <property type="entry name" value="ADP-POLYPHOSPHATE PHOSPHOTRANSFERASE"/>
    <property type="match status" value="1"/>
</dbReference>
<reference evidence="7" key="1">
    <citation type="submission" date="2023-07" db="EMBL/GenBank/DDBJ databases">
        <title>Draft genome sequence of Agarivorans aestuarii strain ZMCS4, a CAZymes producing bacteria isolated from the marine brown algae Clodostephus spongiosus.</title>
        <authorList>
            <person name="Lorente B."/>
            <person name="Cabral C."/>
            <person name="Frias J."/>
            <person name="Faria J."/>
            <person name="Toubarro D."/>
        </authorList>
    </citation>
    <scope>NUCLEOTIDE SEQUENCE [LARGE SCALE GENOMIC DNA]</scope>
    <source>
        <strain evidence="7">ZMCS4</strain>
    </source>
</reference>
<organism evidence="6 7">
    <name type="scientific">Agarivorans aestuarii</name>
    <dbReference type="NCBI Taxonomy" id="1563703"/>
    <lineage>
        <taxon>Bacteria</taxon>
        <taxon>Pseudomonadati</taxon>
        <taxon>Pseudomonadota</taxon>
        <taxon>Gammaproteobacteria</taxon>
        <taxon>Alteromonadales</taxon>
        <taxon>Alteromonadaceae</taxon>
        <taxon>Agarivorans</taxon>
    </lineage>
</organism>
<proteinExistence type="inferred from homology"/>
<dbReference type="GO" id="GO:0008976">
    <property type="term" value="F:polyphosphate kinase activity"/>
    <property type="evidence" value="ECO:0007669"/>
    <property type="project" value="UniProtKB-EC"/>
</dbReference>
<dbReference type="Gene3D" id="3.40.50.300">
    <property type="entry name" value="P-loop containing nucleotide triphosphate hydrolases"/>
    <property type="match status" value="1"/>
</dbReference>
<evidence type="ECO:0000256" key="2">
    <source>
        <dbReference type="ARBA" id="ARBA00022679"/>
    </source>
</evidence>
<comment type="subunit">
    <text evidence="4">Homotetramer.</text>
</comment>
<accession>A0ABU7G9K7</accession>
<dbReference type="InterPro" id="IPR027417">
    <property type="entry name" value="P-loop_NTPase"/>
</dbReference>
<gene>
    <name evidence="6" type="primary">ppk2</name>
    <name evidence="6" type="ORF">SNR37_001428</name>
</gene>
<dbReference type="InterPro" id="IPR022486">
    <property type="entry name" value="PPK2_PA0141"/>
</dbReference>
<dbReference type="Pfam" id="PF03976">
    <property type="entry name" value="PPK2"/>
    <property type="match status" value="1"/>
</dbReference>
<dbReference type="EMBL" id="JAYDYW010000017">
    <property type="protein sequence ID" value="MEE1676101.1"/>
    <property type="molecule type" value="Genomic_DNA"/>
</dbReference>
<dbReference type="EC" id="2.7.4.-" evidence="4"/>
<reference evidence="6 7" key="2">
    <citation type="submission" date="2023-12" db="EMBL/GenBank/DDBJ databases">
        <authorList>
            <consortium name="Cladostephus spongiosus"/>
            <person name="Lorente B."/>
            <person name="Cabral C."/>
            <person name="Frias J."/>
            <person name="Faria J."/>
            <person name="Toubarro D."/>
        </authorList>
    </citation>
    <scope>NUCLEOTIDE SEQUENCE [LARGE SCALE GENOMIC DNA]</scope>
    <source>
        <strain evidence="6 7">ZMCS4</strain>
    </source>
</reference>
<dbReference type="InterPro" id="IPR016898">
    <property type="entry name" value="Polyphosphate_phosphotransfera"/>
</dbReference>
<comment type="similarity">
    <text evidence="1 4">Belongs to the polyphosphate kinase 2 (PPK2) family. Class I subfamily.</text>
</comment>
<name>A0ABU7G9K7_9ALTE</name>
<dbReference type="SUPFAM" id="SSF52540">
    <property type="entry name" value="P-loop containing nucleoside triphosphate hydrolases"/>
    <property type="match status" value="1"/>
</dbReference>
<dbReference type="Proteomes" id="UP001310248">
    <property type="component" value="Unassembled WGS sequence"/>
</dbReference>
<dbReference type="InterPro" id="IPR022488">
    <property type="entry name" value="PPK2-related"/>
</dbReference>
<keyword evidence="2 4" id="KW-0808">Transferase</keyword>
<dbReference type="PANTHER" id="PTHR34383">
    <property type="entry name" value="POLYPHOSPHATE:AMP PHOSPHOTRANSFERASE-RELATED"/>
    <property type="match status" value="1"/>
</dbReference>
<keyword evidence="7" id="KW-1185">Reference proteome</keyword>
<evidence type="ECO:0000259" key="5">
    <source>
        <dbReference type="Pfam" id="PF03976"/>
    </source>
</evidence>
<dbReference type="PIRSF" id="PIRSF028756">
    <property type="entry name" value="PPK2_prd"/>
    <property type="match status" value="1"/>
</dbReference>
<dbReference type="RefSeq" id="WP_329776831.1">
    <property type="nucleotide sequence ID" value="NZ_JAYDYW010000017.1"/>
</dbReference>
<evidence type="ECO:0000313" key="7">
    <source>
        <dbReference type="Proteomes" id="UP001310248"/>
    </source>
</evidence>
<keyword evidence="3 4" id="KW-0418">Kinase</keyword>
<evidence type="ECO:0000313" key="6">
    <source>
        <dbReference type="EMBL" id="MEE1676101.1"/>
    </source>
</evidence>
<evidence type="ECO:0000256" key="1">
    <source>
        <dbReference type="ARBA" id="ARBA00009924"/>
    </source>
</evidence>
<comment type="function">
    <text evidence="4">Uses inorganic polyphosphate (polyP) as a donor to convert GDP to GTP or ADP to ATP.</text>
</comment>
<evidence type="ECO:0000256" key="4">
    <source>
        <dbReference type="RuleBase" id="RU369062"/>
    </source>
</evidence>
<protein>
    <recommendedName>
        <fullName evidence="4">ADP/GDP-polyphosphate phosphotransferase</fullName>
        <ecNumber evidence="4">2.7.4.-</ecNumber>
    </recommendedName>
    <alternativeName>
        <fullName evidence="4">Polyphosphate kinase PPK2</fullName>
    </alternativeName>
</protein>
<dbReference type="NCBIfam" id="TIGR03707">
    <property type="entry name" value="PPK2_P_aer"/>
    <property type="match status" value="1"/>
</dbReference>
<comment type="caution">
    <text evidence="6">The sequence shown here is derived from an EMBL/GenBank/DDBJ whole genome shotgun (WGS) entry which is preliminary data.</text>
</comment>
<evidence type="ECO:0000256" key="3">
    <source>
        <dbReference type="ARBA" id="ARBA00022777"/>
    </source>
</evidence>